<gene>
    <name evidence="1" type="ORF">BTN49_1598</name>
</gene>
<evidence type="ECO:0000313" key="2">
    <source>
        <dbReference type="Proteomes" id="UP000219020"/>
    </source>
</evidence>
<reference evidence="2" key="1">
    <citation type="submission" date="2017-04" db="EMBL/GenBank/DDBJ databases">
        <title>Genome evolution of the luminous symbionts of deep sea anglerfish.</title>
        <authorList>
            <person name="Hendry T.A."/>
        </authorList>
    </citation>
    <scope>NUCLEOTIDE SEQUENCE [LARGE SCALE GENOMIC DNA]</scope>
</reference>
<sequence>MLSAWLIRNTSELSVMLAQFLTYLMHDRVEGNEDTLSM</sequence>
<protein>
    <submittedName>
        <fullName evidence="1">Uncharacterized protein</fullName>
    </submittedName>
</protein>
<name>A0A2A5T3B5_9GAMM</name>
<dbReference type="AlphaFoldDB" id="A0A2A5T3B5"/>
<dbReference type="EMBL" id="NBYY01000015">
    <property type="protein sequence ID" value="PCS22646.1"/>
    <property type="molecule type" value="Genomic_DNA"/>
</dbReference>
<organism evidence="1 2">
    <name type="scientific">Candidatus Enterovibrio escicola</name>
    <dbReference type="NCBI Taxonomy" id="1927127"/>
    <lineage>
        <taxon>Bacteria</taxon>
        <taxon>Pseudomonadati</taxon>
        <taxon>Pseudomonadota</taxon>
        <taxon>Gammaproteobacteria</taxon>
        <taxon>Vibrionales</taxon>
        <taxon>Vibrionaceae</taxon>
        <taxon>Enterovibrio</taxon>
    </lineage>
</organism>
<accession>A0A2A5T3B5</accession>
<evidence type="ECO:0000313" key="1">
    <source>
        <dbReference type="EMBL" id="PCS22646.1"/>
    </source>
</evidence>
<proteinExistence type="predicted"/>
<keyword evidence="2" id="KW-1185">Reference proteome</keyword>
<dbReference type="Proteomes" id="UP000219020">
    <property type="component" value="Unassembled WGS sequence"/>
</dbReference>
<comment type="caution">
    <text evidence="1">The sequence shown here is derived from an EMBL/GenBank/DDBJ whole genome shotgun (WGS) entry which is preliminary data.</text>
</comment>